<dbReference type="GO" id="GO:0004386">
    <property type="term" value="F:helicase activity"/>
    <property type="evidence" value="ECO:0007669"/>
    <property type="project" value="UniProtKB-KW"/>
</dbReference>
<dbReference type="CDD" id="cd18793">
    <property type="entry name" value="SF2_C_SNF"/>
    <property type="match status" value="1"/>
</dbReference>
<evidence type="ECO:0000256" key="1">
    <source>
        <dbReference type="ARBA" id="ARBA00022801"/>
    </source>
</evidence>
<comment type="caution">
    <text evidence="5">The sequence shown here is derived from an EMBL/GenBank/DDBJ whole genome shotgun (WGS) entry which is preliminary data.</text>
</comment>
<dbReference type="InterPro" id="IPR027417">
    <property type="entry name" value="P-loop_NTPase"/>
</dbReference>
<dbReference type="PANTHER" id="PTHR45766">
    <property type="entry name" value="DNA ANNEALING HELICASE AND ENDONUCLEASE ZRANB3 FAMILY MEMBER"/>
    <property type="match status" value="1"/>
</dbReference>
<protein>
    <submittedName>
        <fullName evidence="5">DEAD/DEAH box helicase</fullName>
        <ecNumber evidence="5">3.6.4.-</ecNumber>
    </submittedName>
</protein>
<dbReference type="Proteomes" id="UP001482520">
    <property type="component" value="Unassembled WGS sequence"/>
</dbReference>
<keyword evidence="6" id="KW-1185">Reference proteome</keyword>
<feature type="region of interest" description="Disordered" evidence="2">
    <location>
        <begin position="1"/>
        <end position="20"/>
    </location>
</feature>
<evidence type="ECO:0000259" key="4">
    <source>
        <dbReference type="PROSITE" id="PS51194"/>
    </source>
</evidence>
<reference evidence="5 6" key="1">
    <citation type="submission" date="2024-02" db="EMBL/GenBank/DDBJ databases">
        <title>Full genome sequence of Nocardioides kribbensis.</title>
        <authorList>
            <person name="Poletto B.L."/>
            <person name="Silva G."/>
            <person name="Galante D."/>
            <person name="Campos K.R."/>
            <person name="Santos M.B.N."/>
            <person name="Sacchi C.T."/>
        </authorList>
    </citation>
    <scope>NUCLEOTIDE SEQUENCE [LARGE SCALE GENOMIC DNA]</scope>
    <source>
        <strain evidence="5 6">O4R</strain>
    </source>
</reference>
<dbReference type="GO" id="GO:0016787">
    <property type="term" value="F:hydrolase activity"/>
    <property type="evidence" value="ECO:0007669"/>
    <property type="project" value="UniProtKB-KW"/>
</dbReference>
<dbReference type="InterPro" id="IPR049730">
    <property type="entry name" value="SNF2/RAD54-like_C"/>
</dbReference>
<dbReference type="InterPro" id="IPR038718">
    <property type="entry name" value="SNF2-like_sf"/>
</dbReference>
<dbReference type="SMART" id="SM00490">
    <property type="entry name" value="HELICc"/>
    <property type="match status" value="1"/>
</dbReference>
<dbReference type="Pfam" id="PF00271">
    <property type="entry name" value="Helicase_C"/>
    <property type="match status" value="1"/>
</dbReference>
<dbReference type="EC" id="3.6.4.-" evidence="5"/>
<accession>A0ABV1NWW5</accession>
<sequence length="707" mass="77593">MARRDQRRSGGSRTATRQRRVRDIDNEGIIPVLARAVREVENGVARGSVASSLRTKFQVVAILVREERARVKADEEVTEAQRAEQLKRLDGVATILAKTAARDTSLLQLLAEDARLSESAALLKREMLEAAGIEQRVVADREETPATGLAEKRIVPQSVIARKLANPFLVPDFANAEPTEPRPRRLAGWELIGPLLRSFEYAGGHSACMPLPDTASVAAPGRLELMHHQAQVVQAAADGHRTFLLADEPGLGKTAQALLAAQAAGAYPLLVVVPNVVKTNWAREAERWTPHRAVTVVHGNGDTVDGFADIVVVNYEILDRHVGWLGDLGFRGMVVDEAHFIKNKTSQRSQHVLQLSERIRARIARPLLMALTGTPLINDIEDFRAIWQFLGWTDDKTPRARLMEKLEETGMTPADPAFYPAARAAVVDMGIVRRRKVDVASDIPARRVADLPVELDDEIGRSIREAERELARRMVARYDTALATRTSGRTVAGIDHELVRRVATWEREDTTTTKTDENVFSMMRRIGQAKAGLAADYAAQLARNVGKVVFFAKHLDVMDVAEETFAKRGISYASIRGDQTPRVRQKNIDAFVEDPDVQIVVCSLMAAGVGLNLQVASNLVLAELSWTDAEQTQAIDRIHRIGQAEPVTAWRIIAAQTIDTKVAELIDSKAGLAARALDGSDDEVSSSVDVQLEALVALLTEALQARG</sequence>
<dbReference type="InterPro" id="IPR001650">
    <property type="entry name" value="Helicase_C-like"/>
</dbReference>
<feature type="domain" description="Helicase C-terminal" evidence="4">
    <location>
        <begin position="537"/>
        <end position="696"/>
    </location>
</feature>
<organism evidence="5 6">
    <name type="scientific">Nocardioides kribbensis</name>
    <dbReference type="NCBI Taxonomy" id="305517"/>
    <lineage>
        <taxon>Bacteria</taxon>
        <taxon>Bacillati</taxon>
        <taxon>Actinomycetota</taxon>
        <taxon>Actinomycetes</taxon>
        <taxon>Propionibacteriales</taxon>
        <taxon>Nocardioidaceae</taxon>
        <taxon>Nocardioides</taxon>
    </lineage>
</organism>
<dbReference type="EMBL" id="JBEGDP010000005">
    <property type="protein sequence ID" value="MEQ7847020.1"/>
    <property type="molecule type" value="Genomic_DNA"/>
</dbReference>
<evidence type="ECO:0000313" key="6">
    <source>
        <dbReference type="Proteomes" id="UP001482520"/>
    </source>
</evidence>
<keyword evidence="5" id="KW-0547">Nucleotide-binding</keyword>
<dbReference type="Gene3D" id="3.40.50.300">
    <property type="entry name" value="P-loop containing nucleotide triphosphate hydrolases"/>
    <property type="match status" value="1"/>
</dbReference>
<dbReference type="Gene3D" id="3.40.50.10810">
    <property type="entry name" value="Tandem AAA-ATPase domain"/>
    <property type="match status" value="1"/>
</dbReference>
<dbReference type="InterPro" id="IPR000330">
    <property type="entry name" value="SNF2_N"/>
</dbReference>
<keyword evidence="5" id="KW-0347">Helicase</keyword>
<feature type="domain" description="Helicase ATP-binding" evidence="3">
    <location>
        <begin position="234"/>
        <end position="393"/>
    </location>
</feature>
<dbReference type="InterPro" id="IPR014001">
    <property type="entry name" value="Helicase_ATP-bd"/>
</dbReference>
<evidence type="ECO:0000313" key="5">
    <source>
        <dbReference type="EMBL" id="MEQ7847020.1"/>
    </source>
</evidence>
<dbReference type="SMART" id="SM00487">
    <property type="entry name" value="DEXDc"/>
    <property type="match status" value="1"/>
</dbReference>
<keyword evidence="1 5" id="KW-0378">Hydrolase</keyword>
<name>A0ABV1NWW5_9ACTN</name>
<dbReference type="SUPFAM" id="SSF52540">
    <property type="entry name" value="P-loop containing nucleoside triphosphate hydrolases"/>
    <property type="match status" value="2"/>
</dbReference>
<dbReference type="PROSITE" id="PS51192">
    <property type="entry name" value="HELICASE_ATP_BIND_1"/>
    <property type="match status" value="1"/>
</dbReference>
<evidence type="ECO:0000256" key="2">
    <source>
        <dbReference type="SAM" id="MobiDB-lite"/>
    </source>
</evidence>
<dbReference type="Pfam" id="PF00176">
    <property type="entry name" value="SNF2-rel_dom"/>
    <property type="match status" value="1"/>
</dbReference>
<dbReference type="PROSITE" id="PS51194">
    <property type="entry name" value="HELICASE_CTER"/>
    <property type="match status" value="1"/>
</dbReference>
<proteinExistence type="predicted"/>
<keyword evidence="5" id="KW-0067">ATP-binding</keyword>
<dbReference type="RefSeq" id="WP_193663789.1">
    <property type="nucleotide sequence ID" value="NZ_BAAAMM010000003.1"/>
</dbReference>
<evidence type="ECO:0000259" key="3">
    <source>
        <dbReference type="PROSITE" id="PS51192"/>
    </source>
</evidence>
<gene>
    <name evidence="5" type="ORF">V6R90_06985</name>
</gene>
<dbReference type="PANTHER" id="PTHR45766:SF6">
    <property type="entry name" value="SWI_SNF-RELATED MATRIX-ASSOCIATED ACTIN-DEPENDENT REGULATOR OF CHROMATIN SUBFAMILY A-LIKE PROTEIN 1"/>
    <property type="match status" value="1"/>
</dbReference>